<dbReference type="InterPro" id="IPR018253">
    <property type="entry name" value="DnaJ_domain_CS"/>
</dbReference>
<gene>
    <name evidence="5" type="ORF">KUL25_12785</name>
</gene>
<dbReference type="PROSITE" id="PS00636">
    <property type="entry name" value="DNAJ_1"/>
    <property type="match status" value="1"/>
</dbReference>
<dbReference type="GO" id="GO:0003677">
    <property type="term" value="F:DNA binding"/>
    <property type="evidence" value="ECO:0007669"/>
    <property type="project" value="UniProtKB-KW"/>
</dbReference>
<evidence type="ECO:0000256" key="2">
    <source>
        <dbReference type="ARBA" id="ARBA00023125"/>
    </source>
</evidence>
<keyword evidence="2" id="KW-0238">DNA-binding</keyword>
<keyword evidence="3" id="KW-0143">Chaperone</keyword>
<dbReference type="FunFam" id="2.60.260.20:FF:000013">
    <property type="entry name" value="DnaJ subfamily B member 11"/>
    <property type="match status" value="1"/>
</dbReference>
<dbReference type="SUPFAM" id="SSF49493">
    <property type="entry name" value="HSP40/DnaJ peptide-binding domain"/>
    <property type="match status" value="2"/>
</dbReference>
<evidence type="ECO:0000259" key="4">
    <source>
        <dbReference type="PROSITE" id="PS50076"/>
    </source>
</evidence>
<dbReference type="SMART" id="SM00271">
    <property type="entry name" value="DnaJ"/>
    <property type="match status" value="1"/>
</dbReference>
<dbReference type="PANTHER" id="PTHR43096">
    <property type="entry name" value="DNAJ HOMOLOG 1, MITOCHONDRIAL-RELATED"/>
    <property type="match status" value="1"/>
</dbReference>
<dbReference type="PANTHER" id="PTHR43096:SF52">
    <property type="entry name" value="DNAJ HOMOLOG 1, MITOCHONDRIAL-RELATED"/>
    <property type="match status" value="1"/>
</dbReference>
<feature type="domain" description="J" evidence="4">
    <location>
        <begin position="5"/>
        <end position="72"/>
    </location>
</feature>
<dbReference type="Gene3D" id="2.60.260.20">
    <property type="entry name" value="Urease metallochaperone UreE, N-terminal domain"/>
    <property type="match status" value="2"/>
</dbReference>
<dbReference type="PRINTS" id="PR00625">
    <property type="entry name" value="JDOMAIN"/>
</dbReference>
<dbReference type="EMBL" id="JAIMBW010000001">
    <property type="protein sequence ID" value="MBY4893639.1"/>
    <property type="molecule type" value="Genomic_DNA"/>
</dbReference>
<dbReference type="Pfam" id="PF00226">
    <property type="entry name" value="DnaJ"/>
    <property type="match status" value="1"/>
</dbReference>
<dbReference type="EMBL" id="CP078073">
    <property type="protein sequence ID" value="QXL86348.1"/>
    <property type="molecule type" value="Genomic_DNA"/>
</dbReference>
<sequence>MEYKDYYKILRVERGASQDDIKRAYRKLVRKYHPDVNTGPDAAAAEVKFKDVGEAYEVLQDPEKRAAYDQLGANWKEGQSFRPPPDWDDGFEFSGGGYTQADPEAFSSFFENLFARRGAQGASMGARAQGPSMRSERQFHAAGQDHHAKIVIDLDEAYNGGTRDFTLRAPELDASGHVVLRERKVRVAIPKGVKEGQHIRLAGKGAPGIGRGQPGDLYLEVALREDPIYRVEGRDVFMDLPITPWEAALGAHVDLRTPGGKVDLKIPKHAQSGKKLRLKGRGIPGKPAGNFYAVLKIVIPPTETDKGRALYEQMAEEMDFDPRKGMGG</sequence>
<dbReference type="PROSITE" id="PS50076">
    <property type="entry name" value="DNAJ_2"/>
    <property type="match status" value="1"/>
</dbReference>
<evidence type="ECO:0000256" key="1">
    <source>
        <dbReference type="ARBA" id="ARBA00022490"/>
    </source>
</evidence>
<keyword evidence="1" id="KW-0963">Cytoplasm</keyword>
<name>A0A975YEG9_9RHOB</name>
<dbReference type="SUPFAM" id="SSF46565">
    <property type="entry name" value="Chaperone J-domain"/>
    <property type="match status" value="1"/>
</dbReference>
<evidence type="ECO:0000256" key="3">
    <source>
        <dbReference type="ARBA" id="ARBA00023186"/>
    </source>
</evidence>
<evidence type="ECO:0000313" key="5">
    <source>
        <dbReference type="EMBL" id="QXL86348.1"/>
    </source>
</evidence>
<dbReference type="GO" id="GO:0005737">
    <property type="term" value="C:cytoplasm"/>
    <property type="evidence" value="ECO:0007669"/>
    <property type="project" value="TreeGrafter"/>
</dbReference>
<dbReference type="Pfam" id="PF01556">
    <property type="entry name" value="DnaJ_C"/>
    <property type="match status" value="1"/>
</dbReference>
<dbReference type="Proteomes" id="UP000693972">
    <property type="component" value="Unassembled WGS sequence"/>
</dbReference>
<dbReference type="InterPro" id="IPR036869">
    <property type="entry name" value="J_dom_sf"/>
</dbReference>
<organism evidence="5">
    <name type="scientific">Gymnodinialimonas phycosphaerae</name>
    <dbReference type="NCBI Taxonomy" id="2841589"/>
    <lineage>
        <taxon>Bacteria</taxon>
        <taxon>Pseudomonadati</taxon>
        <taxon>Pseudomonadota</taxon>
        <taxon>Alphaproteobacteria</taxon>
        <taxon>Rhodobacterales</taxon>
        <taxon>Paracoccaceae</taxon>
        <taxon>Gymnodinialimonas</taxon>
    </lineage>
</organism>
<dbReference type="FunFam" id="2.60.260.20:FF:000008">
    <property type="entry name" value="Curved DNA-binding protein"/>
    <property type="match status" value="1"/>
</dbReference>
<evidence type="ECO:0000313" key="6">
    <source>
        <dbReference type="Proteomes" id="UP000693972"/>
    </source>
</evidence>
<reference evidence="5 6" key="1">
    <citation type="submission" date="2021-07" db="EMBL/GenBank/DDBJ databases">
        <title>Karlodiniumbacter phycospheric gen. nov., sp. nov., a phycosphere bacterium isolated from karlodinium veneficum.</title>
        <authorList>
            <person name="Peng Y."/>
            <person name="Jiang L."/>
            <person name="Lee J."/>
        </authorList>
    </citation>
    <scope>NUCLEOTIDE SEQUENCE</scope>
    <source>
        <strain evidence="5 6">N5</strain>
    </source>
</reference>
<dbReference type="Gene3D" id="1.10.287.110">
    <property type="entry name" value="DnaJ domain"/>
    <property type="match status" value="1"/>
</dbReference>
<accession>A0A975YEG9</accession>
<dbReference type="InterPro" id="IPR002939">
    <property type="entry name" value="DnaJ_C"/>
</dbReference>
<keyword evidence="6" id="KW-1185">Reference proteome</keyword>
<dbReference type="GO" id="GO:0051082">
    <property type="term" value="F:unfolded protein binding"/>
    <property type="evidence" value="ECO:0007669"/>
    <property type="project" value="InterPro"/>
</dbReference>
<dbReference type="CDD" id="cd10747">
    <property type="entry name" value="DnaJ_C"/>
    <property type="match status" value="1"/>
</dbReference>
<dbReference type="InterPro" id="IPR001623">
    <property type="entry name" value="DnaJ_domain"/>
</dbReference>
<dbReference type="AlphaFoldDB" id="A0A975YEG9"/>
<proteinExistence type="predicted"/>
<dbReference type="RefSeq" id="WP_257893308.1">
    <property type="nucleotide sequence ID" value="NZ_JAIMBW010000001.1"/>
</dbReference>
<dbReference type="InterPro" id="IPR008971">
    <property type="entry name" value="HSP40/DnaJ_pept-bd"/>
</dbReference>
<dbReference type="CDD" id="cd06257">
    <property type="entry name" value="DnaJ"/>
    <property type="match status" value="1"/>
</dbReference>
<protein>
    <submittedName>
        <fullName evidence="5">DnaJ domain-containing protein</fullName>
    </submittedName>
</protein>
<dbReference type="GO" id="GO:0042026">
    <property type="term" value="P:protein refolding"/>
    <property type="evidence" value="ECO:0007669"/>
    <property type="project" value="TreeGrafter"/>
</dbReference>